<dbReference type="GO" id="GO:0016705">
    <property type="term" value="F:oxidoreductase activity, acting on paired donors, with incorporation or reduction of molecular oxygen"/>
    <property type="evidence" value="ECO:0007669"/>
    <property type="project" value="InterPro"/>
</dbReference>
<dbReference type="AlphaFoldDB" id="H1W3L6"/>
<reference evidence="3" key="1">
    <citation type="journal article" date="2012" name="Nat. Genet.">
        <title>Lifestyle transitions in plant pathogenic Colletotrichum fungi deciphered by genome and transcriptome analyses.</title>
        <authorList>
            <person name="O'Connell R.J."/>
            <person name="Thon M.R."/>
            <person name="Hacquard S."/>
            <person name="Amyotte S.G."/>
            <person name="Kleemann J."/>
            <person name="Torres M.F."/>
            <person name="Damm U."/>
            <person name="Buiate E.A."/>
            <person name="Epstein L."/>
            <person name="Alkan N."/>
            <person name="Altmueller J."/>
            <person name="Alvarado-Balderrama L."/>
            <person name="Bauser C.A."/>
            <person name="Becker C."/>
            <person name="Birren B.W."/>
            <person name="Chen Z."/>
            <person name="Choi J."/>
            <person name="Crouch J.A."/>
            <person name="Duvick J.P."/>
            <person name="Farman M.A."/>
            <person name="Gan P."/>
            <person name="Heiman D."/>
            <person name="Henrissat B."/>
            <person name="Howard R.J."/>
            <person name="Kabbage M."/>
            <person name="Koch C."/>
            <person name="Kracher B."/>
            <person name="Kubo Y."/>
            <person name="Law A.D."/>
            <person name="Lebrun M.-H."/>
            <person name="Lee Y.-H."/>
            <person name="Miyara I."/>
            <person name="Moore N."/>
            <person name="Neumann U."/>
            <person name="Nordstroem K."/>
            <person name="Panaccione D.G."/>
            <person name="Panstruga R."/>
            <person name="Place M."/>
            <person name="Proctor R.H."/>
            <person name="Prusky D."/>
            <person name="Rech G."/>
            <person name="Reinhardt R."/>
            <person name="Rollins J.A."/>
            <person name="Rounsley S."/>
            <person name="Schardl C.L."/>
            <person name="Schwartz D.C."/>
            <person name="Shenoy N."/>
            <person name="Shirasu K."/>
            <person name="Sikhakolli U.R."/>
            <person name="Stueber K."/>
            <person name="Sukno S.A."/>
            <person name="Sweigard J.A."/>
            <person name="Takano Y."/>
            <person name="Takahara H."/>
            <person name="Trail F."/>
            <person name="van der Does H.C."/>
            <person name="Voll L.M."/>
            <person name="Will I."/>
            <person name="Young S."/>
            <person name="Zeng Q."/>
            <person name="Zhang J."/>
            <person name="Zhou S."/>
            <person name="Dickman M.B."/>
            <person name="Schulze-Lefert P."/>
            <person name="Ver Loren van Themaat E."/>
            <person name="Ma L.-J."/>
            <person name="Vaillancourt L.J."/>
        </authorList>
    </citation>
    <scope>NUCLEOTIDE SEQUENCE [LARGE SCALE GENOMIC DNA]</scope>
    <source>
        <strain evidence="3">IMI 349063</strain>
    </source>
</reference>
<sequence length="163" mass="18198">MGIFTPGKEKSLAGPVASRLRGGGGSMNRTRIESHVFQVRMSFRRLQRHRAATSFDGEEWKTGRARFNPSFSSKNSWSLVPGVIEDVEVFAGLLRQRAGTDGSWGEVFPLEDLTTNLTIDIIGRAVLDVELNEQTAGPSRFKGHFLDQISRCIVVVNINTWQY</sequence>
<dbReference type="HOGENOM" id="CLU_1626931_0_0_1"/>
<accession>H1W3L6</accession>
<feature type="region of interest" description="Disordered" evidence="1">
    <location>
        <begin position="1"/>
        <end position="27"/>
    </location>
</feature>
<dbReference type="STRING" id="759273.H1W3L6"/>
<protein>
    <submittedName>
        <fullName evidence="2">Cytochrome P450 4V3</fullName>
    </submittedName>
</protein>
<evidence type="ECO:0000256" key="1">
    <source>
        <dbReference type="SAM" id="MobiDB-lite"/>
    </source>
</evidence>
<gene>
    <name evidence="2" type="ORF">CH063_04040</name>
</gene>
<dbReference type="VEuPathDB" id="FungiDB:CH63R_01646"/>
<dbReference type="EMBL" id="CACQ02009345">
    <property type="protein sequence ID" value="CCF47079.1"/>
    <property type="molecule type" value="Genomic_DNA"/>
</dbReference>
<dbReference type="GO" id="GO:0004497">
    <property type="term" value="F:monooxygenase activity"/>
    <property type="evidence" value="ECO:0007669"/>
    <property type="project" value="InterPro"/>
</dbReference>
<name>H1W3L6_COLHI</name>
<evidence type="ECO:0000313" key="3">
    <source>
        <dbReference type="Proteomes" id="UP000007174"/>
    </source>
</evidence>
<dbReference type="InterPro" id="IPR036396">
    <property type="entry name" value="Cyt_P450_sf"/>
</dbReference>
<dbReference type="GO" id="GO:0020037">
    <property type="term" value="F:heme binding"/>
    <property type="evidence" value="ECO:0007669"/>
    <property type="project" value="InterPro"/>
</dbReference>
<proteinExistence type="predicted"/>
<organism evidence="2 3">
    <name type="scientific">Colletotrichum higginsianum (strain IMI 349063)</name>
    <name type="common">Crucifer anthracnose fungus</name>
    <dbReference type="NCBI Taxonomy" id="759273"/>
    <lineage>
        <taxon>Eukaryota</taxon>
        <taxon>Fungi</taxon>
        <taxon>Dikarya</taxon>
        <taxon>Ascomycota</taxon>
        <taxon>Pezizomycotina</taxon>
        <taxon>Sordariomycetes</taxon>
        <taxon>Hypocreomycetidae</taxon>
        <taxon>Glomerellales</taxon>
        <taxon>Glomerellaceae</taxon>
        <taxon>Colletotrichum</taxon>
        <taxon>Colletotrichum destructivum species complex</taxon>
    </lineage>
</organism>
<dbReference type="Gene3D" id="1.10.630.10">
    <property type="entry name" value="Cytochrome P450"/>
    <property type="match status" value="1"/>
</dbReference>
<evidence type="ECO:0000313" key="2">
    <source>
        <dbReference type="EMBL" id="CCF47079.1"/>
    </source>
</evidence>
<dbReference type="Proteomes" id="UP000007174">
    <property type="component" value="Unassembled WGS sequence"/>
</dbReference>
<dbReference type="SUPFAM" id="SSF48264">
    <property type="entry name" value="Cytochrome P450"/>
    <property type="match status" value="1"/>
</dbReference>
<dbReference type="GO" id="GO:0005506">
    <property type="term" value="F:iron ion binding"/>
    <property type="evidence" value="ECO:0007669"/>
    <property type="project" value="InterPro"/>
</dbReference>
<dbReference type="eggNOG" id="KOG0157">
    <property type="taxonomic scope" value="Eukaryota"/>
</dbReference>